<keyword evidence="9" id="KW-1185">Reference proteome</keyword>
<dbReference type="InterPro" id="IPR013762">
    <property type="entry name" value="Integrase-like_cat_sf"/>
</dbReference>
<comment type="caution">
    <text evidence="8">The sequence shown here is derived from an EMBL/GenBank/DDBJ whole genome shotgun (WGS) entry which is preliminary data.</text>
</comment>
<evidence type="ECO:0000256" key="1">
    <source>
        <dbReference type="ARBA" id="ARBA00008857"/>
    </source>
</evidence>
<feature type="domain" description="Tyr recombinase" evidence="6">
    <location>
        <begin position="124"/>
        <end position="308"/>
    </location>
</feature>
<dbReference type="InterPro" id="IPR044068">
    <property type="entry name" value="CB"/>
</dbReference>
<gene>
    <name evidence="8" type="ORF">METHB2_550007</name>
</gene>
<feature type="domain" description="Core-binding (CB)" evidence="7">
    <location>
        <begin position="13"/>
        <end position="99"/>
    </location>
</feature>
<sequence>MNNKSTSRITQQRQQSHACNALTLYLDNLAPSGRRSMRSLLQQAALLNKWTGPLEQMPWLTLRYAQVAQIRAALRRTDKAPNTINTTLAALRGVLKAGFLSGQYPALEWQRIQTIPRMPGKPLPAGRRLSASEVKRLLKACENDSSHGCRDAAIIALLAYAGLRRSEIASVKVADYSRRSGQLIIREGKGQRQRKLVLPTAARTWLRRWLHERGAGPGPLFCRLTKNGECDYKLRLNGQQVYGLLRRRSRAAGIAPSSPHDLRRTFVTRLLEQGVDVNTARQLAGHEQLQTTALYDRRHLKSQRQALANFRF</sequence>
<organism evidence="8 9">
    <name type="scientific">Candidatus Methylobacter favarea</name>
    <dbReference type="NCBI Taxonomy" id="2707345"/>
    <lineage>
        <taxon>Bacteria</taxon>
        <taxon>Pseudomonadati</taxon>
        <taxon>Pseudomonadota</taxon>
        <taxon>Gammaproteobacteria</taxon>
        <taxon>Methylococcales</taxon>
        <taxon>Methylococcaceae</taxon>
        <taxon>Methylobacter</taxon>
    </lineage>
</organism>
<dbReference type="InterPro" id="IPR002104">
    <property type="entry name" value="Integrase_catalytic"/>
</dbReference>
<dbReference type="AlphaFoldDB" id="A0A8S0XTU2"/>
<evidence type="ECO:0000259" key="7">
    <source>
        <dbReference type="PROSITE" id="PS51900"/>
    </source>
</evidence>
<dbReference type="InterPro" id="IPR050090">
    <property type="entry name" value="Tyrosine_recombinase_XerCD"/>
</dbReference>
<dbReference type="PANTHER" id="PTHR30349:SF41">
    <property type="entry name" value="INTEGRASE_RECOMBINASE PROTEIN MJ0367-RELATED"/>
    <property type="match status" value="1"/>
</dbReference>
<evidence type="ECO:0000256" key="2">
    <source>
        <dbReference type="ARBA" id="ARBA00022908"/>
    </source>
</evidence>
<comment type="similarity">
    <text evidence="1">Belongs to the 'phage' integrase family.</text>
</comment>
<dbReference type="GO" id="GO:0006310">
    <property type="term" value="P:DNA recombination"/>
    <property type="evidence" value="ECO:0007669"/>
    <property type="project" value="UniProtKB-KW"/>
</dbReference>
<reference evidence="8 9" key="1">
    <citation type="submission" date="2020-02" db="EMBL/GenBank/DDBJ databases">
        <authorList>
            <person name="Hogendoorn C."/>
        </authorList>
    </citation>
    <scope>NUCLEOTIDE SEQUENCE [LARGE SCALE GENOMIC DNA]</scope>
    <source>
        <strain evidence="8">METHB21</strain>
    </source>
</reference>
<proteinExistence type="inferred from homology"/>
<evidence type="ECO:0000256" key="4">
    <source>
        <dbReference type="ARBA" id="ARBA00023172"/>
    </source>
</evidence>
<protein>
    <submittedName>
        <fullName evidence="8">Integrase family protein</fullName>
    </submittedName>
</protein>
<dbReference type="PROSITE" id="PS51900">
    <property type="entry name" value="CB"/>
    <property type="match status" value="1"/>
</dbReference>
<dbReference type="PROSITE" id="PS51898">
    <property type="entry name" value="TYR_RECOMBINASE"/>
    <property type="match status" value="1"/>
</dbReference>
<evidence type="ECO:0000313" key="8">
    <source>
        <dbReference type="EMBL" id="CAA9891988.1"/>
    </source>
</evidence>
<dbReference type="SUPFAM" id="SSF56349">
    <property type="entry name" value="DNA breaking-rejoining enzymes"/>
    <property type="match status" value="1"/>
</dbReference>
<dbReference type="GO" id="GO:0003677">
    <property type="term" value="F:DNA binding"/>
    <property type="evidence" value="ECO:0007669"/>
    <property type="project" value="UniProtKB-UniRule"/>
</dbReference>
<dbReference type="GO" id="GO:0015074">
    <property type="term" value="P:DNA integration"/>
    <property type="evidence" value="ECO:0007669"/>
    <property type="project" value="UniProtKB-KW"/>
</dbReference>
<name>A0A8S0XTU2_9GAMM</name>
<dbReference type="EMBL" id="CADCXN010000086">
    <property type="protein sequence ID" value="CAA9891988.1"/>
    <property type="molecule type" value="Genomic_DNA"/>
</dbReference>
<evidence type="ECO:0000256" key="5">
    <source>
        <dbReference type="PROSITE-ProRule" id="PRU01248"/>
    </source>
</evidence>
<evidence type="ECO:0000256" key="3">
    <source>
        <dbReference type="ARBA" id="ARBA00023125"/>
    </source>
</evidence>
<keyword evidence="4" id="KW-0233">DNA recombination</keyword>
<dbReference type="RefSeq" id="WP_174626795.1">
    <property type="nucleotide sequence ID" value="NZ_CADCXN010000086.1"/>
</dbReference>
<keyword evidence="2" id="KW-0229">DNA integration</keyword>
<evidence type="ECO:0000313" key="9">
    <source>
        <dbReference type="Proteomes" id="UP000494216"/>
    </source>
</evidence>
<dbReference type="Gene3D" id="1.10.443.10">
    <property type="entry name" value="Intergrase catalytic core"/>
    <property type="match status" value="1"/>
</dbReference>
<evidence type="ECO:0000259" key="6">
    <source>
        <dbReference type="PROSITE" id="PS51898"/>
    </source>
</evidence>
<keyword evidence="3 5" id="KW-0238">DNA-binding</keyword>
<dbReference type="Proteomes" id="UP000494216">
    <property type="component" value="Unassembled WGS sequence"/>
</dbReference>
<dbReference type="Pfam" id="PF00589">
    <property type="entry name" value="Phage_integrase"/>
    <property type="match status" value="1"/>
</dbReference>
<dbReference type="InterPro" id="IPR011010">
    <property type="entry name" value="DNA_brk_join_enz"/>
</dbReference>
<dbReference type="PANTHER" id="PTHR30349">
    <property type="entry name" value="PHAGE INTEGRASE-RELATED"/>
    <property type="match status" value="1"/>
</dbReference>
<accession>A0A8S0XTU2</accession>